<protein>
    <submittedName>
        <fullName evidence="2">Uncharacterized protein</fullName>
    </submittedName>
</protein>
<name>A0A0A9CX62_ARUDO</name>
<keyword evidence="1" id="KW-0472">Membrane</keyword>
<reference evidence="2" key="2">
    <citation type="journal article" date="2015" name="Data Brief">
        <title>Shoot transcriptome of the giant reed, Arundo donax.</title>
        <authorList>
            <person name="Barrero R.A."/>
            <person name="Guerrero F.D."/>
            <person name="Moolhuijzen P."/>
            <person name="Goolsby J.A."/>
            <person name="Tidwell J."/>
            <person name="Bellgard S.E."/>
            <person name="Bellgard M.I."/>
        </authorList>
    </citation>
    <scope>NUCLEOTIDE SEQUENCE</scope>
    <source>
        <tissue evidence="2">Shoot tissue taken approximately 20 cm above the soil surface</tissue>
    </source>
</reference>
<feature type="transmembrane region" description="Helical" evidence="1">
    <location>
        <begin position="14"/>
        <end position="35"/>
    </location>
</feature>
<keyword evidence="1" id="KW-0812">Transmembrane</keyword>
<reference evidence="2" key="1">
    <citation type="submission" date="2014-09" db="EMBL/GenBank/DDBJ databases">
        <authorList>
            <person name="Magalhaes I.L.F."/>
            <person name="Oliveira U."/>
            <person name="Santos F.R."/>
            <person name="Vidigal T.H.D.A."/>
            <person name="Brescovit A.D."/>
            <person name="Santos A.J."/>
        </authorList>
    </citation>
    <scope>NUCLEOTIDE SEQUENCE</scope>
    <source>
        <tissue evidence="2">Shoot tissue taken approximately 20 cm above the soil surface</tissue>
    </source>
</reference>
<keyword evidence="1" id="KW-1133">Transmembrane helix</keyword>
<proteinExistence type="predicted"/>
<accession>A0A0A9CX62</accession>
<dbReference type="EMBL" id="GBRH01218877">
    <property type="protein sequence ID" value="JAD79018.1"/>
    <property type="molecule type" value="Transcribed_RNA"/>
</dbReference>
<organism evidence="2">
    <name type="scientific">Arundo donax</name>
    <name type="common">Giant reed</name>
    <name type="synonym">Donax arundinaceus</name>
    <dbReference type="NCBI Taxonomy" id="35708"/>
    <lineage>
        <taxon>Eukaryota</taxon>
        <taxon>Viridiplantae</taxon>
        <taxon>Streptophyta</taxon>
        <taxon>Embryophyta</taxon>
        <taxon>Tracheophyta</taxon>
        <taxon>Spermatophyta</taxon>
        <taxon>Magnoliopsida</taxon>
        <taxon>Liliopsida</taxon>
        <taxon>Poales</taxon>
        <taxon>Poaceae</taxon>
        <taxon>PACMAD clade</taxon>
        <taxon>Arundinoideae</taxon>
        <taxon>Arundineae</taxon>
        <taxon>Arundo</taxon>
    </lineage>
</organism>
<sequence length="57" mass="6565">MDEKLYFVFPNLCIHYSLITCCLLLLFPLTMICLFSKVTMRVSTNTTGFLVELKEVA</sequence>
<evidence type="ECO:0000313" key="2">
    <source>
        <dbReference type="EMBL" id="JAD79018.1"/>
    </source>
</evidence>
<evidence type="ECO:0000256" key="1">
    <source>
        <dbReference type="SAM" id="Phobius"/>
    </source>
</evidence>
<dbReference type="AlphaFoldDB" id="A0A0A9CX62"/>